<gene>
    <name evidence="2" type="ORF">EVAR_6030_1</name>
</gene>
<evidence type="ECO:0000313" key="3">
    <source>
        <dbReference type="Proteomes" id="UP000299102"/>
    </source>
</evidence>
<keyword evidence="3" id="KW-1185">Reference proteome</keyword>
<comment type="caution">
    <text evidence="2">The sequence shown here is derived from an EMBL/GenBank/DDBJ whole genome shotgun (WGS) entry which is preliminary data.</text>
</comment>
<feature type="region of interest" description="Disordered" evidence="1">
    <location>
        <begin position="95"/>
        <end position="121"/>
    </location>
</feature>
<evidence type="ECO:0000313" key="2">
    <source>
        <dbReference type="EMBL" id="GBP11209.1"/>
    </source>
</evidence>
<organism evidence="2 3">
    <name type="scientific">Eumeta variegata</name>
    <name type="common">Bagworm moth</name>
    <name type="synonym">Eumeta japonica</name>
    <dbReference type="NCBI Taxonomy" id="151549"/>
    <lineage>
        <taxon>Eukaryota</taxon>
        <taxon>Metazoa</taxon>
        <taxon>Ecdysozoa</taxon>
        <taxon>Arthropoda</taxon>
        <taxon>Hexapoda</taxon>
        <taxon>Insecta</taxon>
        <taxon>Pterygota</taxon>
        <taxon>Neoptera</taxon>
        <taxon>Endopterygota</taxon>
        <taxon>Lepidoptera</taxon>
        <taxon>Glossata</taxon>
        <taxon>Ditrysia</taxon>
        <taxon>Tineoidea</taxon>
        <taxon>Psychidae</taxon>
        <taxon>Oiketicinae</taxon>
        <taxon>Eumeta</taxon>
    </lineage>
</organism>
<dbReference type="EMBL" id="BGZK01000045">
    <property type="protein sequence ID" value="GBP11209.1"/>
    <property type="molecule type" value="Genomic_DNA"/>
</dbReference>
<feature type="region of interest" description="Disordered" evidence="1">
    <location>
        <begin position="1"/>
        <end position="30"/>
    </location>
</feature>
<accession>A0A4C1T9K6</accession>
<dbReference type="AlphaFoldDB" id="A0A4C1T9K6"/>
<name>A0A4C1T9K6_EUMVA</name>
<protein>
    <submittedName>
        <fullName evidence="2">Uncharacterized protein</fullName>
    </submittedName>
</protein>
<reference evidence="2 3" key="1">
    <citation type="journal article" date="2019" name="Commun. Biol.">
        <title>The bagworm genome reveals a unique fibroin gene that provides high tensile strength.</title>
        <authorList>
            <person name="Kono N."/>
            <person name="Nakamura H."/>
            <person name="Ohtoshi R."/>
            <person name="Tomita M."/>
            <person name="Numata K."/>
            <person name="Arakawa K."/>
        </authorList>
    </citation>
    <scope>NUCLEOTIDE SEQUENCE [LARGE SCALE GENOMIC DNA]</scope>
</reference>
<dbReference type="Proteomes" id="UP000299102">
    <property type="component" value="Unassembled WGS sequence"/>
</dbReference>
<evidence type="ECO:0000256" key="1">
    <source>
        <dbReference type="SAM" id="MobiDB-lite"/>
    </source>
</evidence>
<sequence>MLDEQRQDQGKSAVAGRDRNPTGFGTVETCDGAQNELEIDREKGQDCHGVLNDVTPRETAVFVYDMETSPLRLEQRSATFNKLSEKCDGAVAVNQLQGGEPPSEEPTYESSTGSSTHLKVTQNEAGDVTLCISECKGENAK</sequence>
<proteinExistence type="predicted"/>